<reference evidence="4 5" key="1">
    <citation type="submission" date="2023-08" db="EMBL/GenBank/DDBJ databases">
        <authorList>
            <person name="Palmer J.M."/>
        </authorList>
    </citation>
    <scope>NUCLEOTIDE SEQUENCE [LARGE SCALE GENOMIC DNA]</scope>
    <source>
        <strain evidence="4 5">TWF481</strain>
    </source>
</reference>
<name>A0AAV9W556_9PEZI</name>
<evidence type="ECO:0000256" key="1">
    <source>
        <dbReference type="ARBA" id="ARBA00022801"/>
    </source>
</evidence>
<dbReference type="SMART" id="SM01110">
    <property type="entry name" value="Cutinase"/>
    <property type="match status" value="1"/>
</dbReference>
<keyword evidence="2" id="KW-1015">Disulfide bond</keyword>
<comment type="caution">
    <text evidence="4">The sequence shown here is derived from an EMBL/GenBank/DDBJ whole genome shotgun (WGS) entry which is preliminary data.</text>
</comment>
<dbReference type="Proteomes" id="UP001370758">
    <property type="component" value="Unassembled WGS sequence"/>
</dbReference>
<keyword evidence="1" id="KW-0378">Hydrolase</keyword>
<sequence length="269" mass="29366">MFSSLLLFSSLLAISQAIPPPPIDPCAPYCADVYIISCRATLEVQGEGQIGQVAEYVQSATMQTVERVALEYPAILEGYAKSAATGAEALKQLITKQTKECPDQKIVLLGYSQGAQVVGDAISGGGYGQMGDELIPGMSEELIDRITAVVLMGDPRHMAREEYQHGTARKDDGDGVFPRSPQQIETLNKHKHKISSYCNRKDALCAVRGKGNLGGHYDTISMFVTPAKEWVLEMIEGQELPEIPDELEIESDSEELPEVPDELEIPQEI</sequence>
<dbReference type="Pfam" id="PF01083">
    <property type="entry name" value="Cutinase"/>
    <property type="match status" value="1"/>
</dbReference>
<keyword evidence="3" id="KW-0732">Signal</keyword>
<evidence type="ECO:0000256" key="3">
    <source>
        <dbReference type="SAM" id="SignalP"/>
    </source>
</evidence>
<dbReference type="AlphaFoldDB" id="A0AAV9W556"/>
<dbReference type="PANTHER" id="PTHR33630:SF9">
    <property type="entry name" value="CUTINASE 4"/>
    <property type="match status" value="1"/>
</dbReference>
<organism evidence="4 5">
    <name type="scientific">Arthrobotrys musiformis</name>
    <dbReference type="NCBI Taxonomy" id="47236"/>
    <lineage>
        <taxon>Eukaryota</taxon>
        <taxon>Fungi</taxon>
        <taxon>Dikarya</taxon>
        <taxon>Ascomycota</taxon>
        <taxon>Pezizomycotina</taxon>
        <taxon>Orbiliomycetes</taxon>
        <taxon>Orbiliales</taxon>
        <taxon>Orbiliaceae</taxon>
        <taxon>Arthrobotrys</taxon>
    </lineage>
</organism>
<dbReference type="InterPro" id="IPR000675">
    <property type="entry name" value="Cutinase/axe"/>
</dbReference>
<evidence type="ECO:0000313" key="4">
    <source>
        <dbReference type="EMBL" id="KAK6501400.1"/>
    </source>
</evidence>
<keyword evidence="5" id="KW-1185">Reference proteome</keyword>
<feature type="signal peptide" evidence="3">
    <location>
        <begin position="1"/>
        <end position="17"/>
    </location>
</feature>
<feature type="chain" id="PRO_5043687484" description="Cutinase" evidence="3">
    <location>
        <begin position="18"/>
        <end position="269"/>
    </location>
</feature>
<evidence type="ECO:0000256" key="2">
    <source>
        <dbReference type="ARBA" id="ARBA00023157"/>
    </source>
</evidence>
<dbReference type="Gene3D" id="3.40.50.1820">
    <property type="entry name" value="alpha/beta hydrolase"/>
    <property type="match status" value="1"/>
</dbReference>
<evidence type="ECO:0000313" key="5">
    <source>
        <dbReference type="Proteomes" id="UP001370758"/>
    </source>
</evidence>
<proteinExistence type="predicted"/>
<dbReference type="EMBL" id="JAVHJL010000006">
    <property type="protein sequence ID" value="KAK6501400.1"/>
    <property type="molecule type" value="Genomic_DNA"/>
</dbReference>
<evidence type="ECO:0008006" key="6">
    <source>
        <dbReference type="Google" id="ProtNLM"/>
    </source>
</evidence>
<dbReference type="InterPro" id="IPR029058">
    <property type="entry name" value="AB_hydrolase_fold"/>
</dbReference>
<dbReference type="GO" id="GO:0052689">
    <property type="term" value="F:carboxylic ester hydrolase activity"/>
    <property type="evidence" value="ECO:0007669"/>
    <property type="project" value="UniProtKB-ARBA"/>
</dbReference>
<dbReference type="SUPFAM" id="SSF53474">
    <property type="entry name" value="alpha/beta-Hydrolases"/>
    <property type="match status" value="1"/>
</dbReference>
<accession>A0AAV9W556</accession>
<dbReference type="PANTHER" id="PTHR33630">
    <property type="entry name" value="CUTINASE RV1984C-RELATED-RELATED"/>
    <property type="match status" value="1"/>
</dbReference>
<protein>
    <recommendedName>
        <fullName evidence="6">Cutinase</fullName>
    </recommendedName>
</protein>
<gene>
    <name evidence="4" type="ORF">TWF481_009240</name>
</gene>